<organism evidence="2 3">
    <name type="scientific">Naematelia encephala</name>
    <dbReference type="NCBI Taxonomy" id="71784"/>
    <lineage>
        <taxon>Eukaryota</taxon>
        <taxon>Fungi</taxon>
        <taxon>Dikarya</taxon>
        <taxon>Basidiomycota</taxon>
        <taxon>Agaricomycotina</taxon>
        <taxon>Tremellomycetes</taxon>
        <taxon>Tremellales</taxon>
        <taxon>Naemateliaceae</taxon>
        <taxon>Naematelia</taxon>
    </lineage>
</organism>
<dbReference type="EMBL" id="MCFC01000075">
    <property type="protein sequence ID" value="ORY23818.1"/>
    <property type="molecule type" value="Genomic_DNA"/>
</dbReference>
<evidence type="ECO:0000313" key="2">
    <source>
        <dbReference type="EMBL" id="ORY23818.1"/>
    </source>
</evidence>
<gene>
    <name evidence="2" type="ORF">BCR39DRAFT_548623</name>
</gene>
<evidence type="ECO:0000256" key="1">
    <source>
        <dbReference type="SAM" id="MobiDB-lite"/>
    </source>
</evidence>
<dbReference type="Proteomes" id="UP000193986">
    <property type="component" value="Unassembled WGS sequence"/>
</dbReference>
<sequence length="273" mass="31209">MKNDYIREFERRLMRASGHLIVDLSREEASRDLDWDFPLPALTRVTVIVGSDLTTKNHFQERPRRSSTSQRPRRDDGLGTDENPTARESLDRLVDLTGVKLLIDIPRFSVPETIPRFPHAPYNDVGHASSLRSEDTTLSFERADPTAVATWLSLMSVRLFKQLAINPHAKVTIILPRSMKIDTGQSHEDTEESTRNSQLSEEVSLRVWRRLGTPHIDGSTQFDPEAYLKNYLLYASNQASVSTIDDQGKELSKREATSDDATRIFEQFTFEYK</sequence>
<protein>
    <submittedName>
        <fullName evidence="2">Uncharacterized protein</fullName>
    </submittedName>
</protein>
<evidence type="ECO:0000313" key="3">
    <source>
        <dbReference type="Proteomes" id="UP000193986"/>
    </source>
</evidence>
<feature type="region of interest" description="Disordered" evidence="1">
    <location>
        <begin position="56"/>
        <end position="86"/>
    </location>
</feature>
<dbReference type="InParanoid" id="A0A1Y2AMM1"/>
<name>A0A1Y2AMM1_9TREE</name>
<keyword evidence="3" id="KW-1185">Reference proteome</keyword>
<proteinExistence type="predicted"/>
<reference evidence="2 3" key="1">
    <citation type="submission" date="2016-07" db="EMBL/GenBank/DDBJ databases">
        <title>Pervasive Adenine N6-methylation of Active Genes in Fungi.</title>
        <authorList>
            <consortium name="DOE Joint Genome Institute"/>
            <person name="Mondo S.J."/>
            <person name="Dannebaum R.O."/>
            <person name="Kuo R.C."/>
            <person name="Labutti K."/>
            <person name="Haridas S."/>
            <person name="Kuo A."/>
            <person name="Salamov A."/>
            <person name="Ahrendt S.R."/>
            <person name="Lipzen A."/>
            <person name="Sullivan W."/>
            <person name="Andreopoulos W.B."/>
            <person name="Clum A."/>
            <person name="Lindquist E."/>
            <person name="Daum C."/>
            <person name="Ramamoorthy G.K."/>
            <person name="Gryganskyi A."/>
            <person name="Culley D."/>
            <person name="Magnuson J.K."/>
            <person name="James T.Y."/>
            <person name="O'Malley M.A."/>
            <person name="Stajich J.E."/>
            <person name="Spatafora J.W."/>
            <person name="Visel A."/>
            <person name="Grigoriev I.V."/>
        </authorList>
    </citation>
    <scope>NUCLEOTIDE SEQUENCE [LARGE SCALE GENOMIC DNA]</scope>
    <source>
        <strain evidence="2 3">68-887.2</strain>
    </source>
</reference>
<comment type="caution">
    <text evidence="2">The sequence shown here is derived from an EMBL/GenBank/DDBJ whole genome shotgun (WGS) entry which is preliminary data.</text>
</comment>
<accession>A0A1Y2AMM1</accession>
<dbReference type="AlphaFoldDB" id="A0A1Y2AMM1"/>